<feature type="region of interest" description="Disordered" evidence="1">
    <location>
        <begin position="2256"/>
        <end position="2276"/>
    </location>
</feature>
<dbReference type="Proteomes" id="UP000604046">
    <property type="component" value="Unassembled WGS sequence"/>
</dbReference>
<protein>
    <submittedName>
        <fullName evidence="2">Uncharacterized protein</fullName>
    </submittedName>
</protein>
<keyword evidence="3" id="KW-1185">Reference proteome</keyword>
<name>A0A812L568_9DINO</name>
<evidence type="ECO:0000313" key="2">
    <source>
        <dbReference type="EMBL" id="CAE7236049.1"/>
    </source>
</evidence>
<dbReference type="EMBL" id="CAJNDS010000824">
    <property type="protein sequence ID" value="CAE7236049.1"/>
    <property type="molecule type" value="Genomic_DNA"/>
</dbReference>
<gene>
    <name evidence="2" type="ORF">SNAT2548_LOCUS10127</name>
</gene>
<evidence type="ECO:0000313" key="3">
    <source>
        <dbReference type="Proteomes" id="UP000604046"/>
    </source>
</evidence>
<organism evidence="2 3">
    <name type="scientific">Symbiodinium natans</name>
    <dbReference type="NCBI Taxonomy" id="878477"/>
    <lineage>
        <taxon>Eukaryota</taxon>
        <taxon>Sar</taxon>
        <taxon>Alveolata</taxon>
        <taxon>Dinophyceae</taxon>
        <taxon>Suessiales</taxon>
        <taxon>Symbiodiniaceae</taxon>
        <taxon>Symbiodinium</taxon>
    </lineage>
</organism>
<sequence length="2276" mass="257487">MGKCFRGEKVKVGMHPLRSSTSTTKWATLVPLTFAASIRRKWVPNKGLVLFPAAGGRCRKRDRGQRSDNGSVKNPPWKQAKGETDLGYYRRREHLQGNKTKNRGCRKKKKDSEIEKADTSIETPDHVKSEGLTEFLDCSYFFLPIFRRLASADVLEVEQKSGANENGGSLRLSLSLEISRPGDIFVGKLVRKIRERQASEKFRCKTWPEWTQQQGIVVTRKSRTATKCSSATTDRVREPQKPRGTVATDPETRTAKHFKDCCLVDSLRAMGHKVSYRGDGPWKISDGMQWLQPMRKTIRPCTFHDALVAQGDFLLAYSNHFVAARRRDGENLKVNCGRTHMWKDLRVKSHSGTHALHQDLDGNMLLDPRMLDACFRVMHRDDVCEEQSLPAENDYSGGKMVEACAQQILETWESLQLEQMEPVVVPTAENLVTLNRRDGYADSDEESGFWHSWEELFGSQAPYSEGGFDDDEENILHSPVPVVVHNFDQIVNDDDTFIVCGVLEDQWNANSFAGSSLDYAGGSSVLGEDGSILTSNLMPQDVLLILPQTYFSFEFLSTWAACSRSFRDHVRQQLNWKGLDIPIDVPEFTNDEARLRRMRRLWKLARSVIMTQAQLAFLNLPLQKVLIRWEVERIPFSGERSRGYMSSQTLLGAARFLAEIPEEIRTVMIGVKSPFGTRKIFLHIREAYTERMCFCFSMSGRMDNLPTEKFPDNVLFSELRNEVTLIWNSRMFAVQINQHMFGPVQVREDLPSGPSSQAIPFIWASNPKRSPNSPRIQMLPLLTPVLPDARCLCILCGLESGLNEQQWRVCVDCNTWVCREHARALPNMQCPGCPLVLADYLGGALPPPQMPWEVVMSLPQYFFSYSYMKNLAAASKACKAAIVSGEAWRNKVVEVTWPEFTQTILLRRVEPLWRHARIVVFDIAQLAQVLEMPETAHVHFNVTSYQGFLRGGRVVQGFESNQPLMGCANFELHLPPRANGIYFGVQDLDGRKRSYCRVDNLFTADIAWSFGVTGSRVQRHPRADQHHFLPGYANRVCMKWSQRSFAVNLNDEVVIRARLRDDVGDSAMAAHNFFEKLVCSDYIRYVDAGGFVENGAFLEATTKFELVISSIYRRHAGLFQRLPEAIKLLPHPMMRAAMTKRLWEETLGRTRTILDFLEETNLNMNVVFYRYLHAQASKLPQCQLQVLGRLPHPVDFPDEKDWFRLAFEFSLSLHLLLVTGTIDGATSTSSGEAKEENVQCECASEHRASHSEWFLLSLRRAEALSRQHERRSSQEHGLLPLDGFSLWNKCYSPYCCPSYGTHTSSIRLPMFSFTHELPPVLEAAPLDWQSFKCPEISCGLLSRVHRHLRDQRISFTAGNHTYHVDGKKVSISVTGLVHFFAEEFDADAAIACMKRSQNWPREAYAKVVDGKLQPLPDAEIKELWRKNSVEASARGTWMQIEVFLNGGCSENPGVEIDLFAKFLQQFPTRLLAFRTEWCIYAENEDLAGYLGPFIDEVPDMAPEVHAMLQSRARSTAPPAWQDLSGGAEADSQTSFGRQIEDELEMQVDDDNARRSLEEAFAAGLVFDAARSVSQGNLVPSEEDIFRDAKKRRCMPGAETTMARLQEIFQNSDESCAESFLSMPPAVQRIHDRTIVQQKKTYLALVSQRHPTWPETVQHLAAAALTCYRTRLSDMFVRDYVALLWVMEGDRFLRAHNGTCYLYHEHGAFQAFVGMPPESTFSRVKPFLLQLEGMFRLMSSRVERSDYCLLDEIARLFDEHNSACEFLNRCLDEAIMTAGTRSTSRRQMNRLEAPERGVDAPAEAPAGTPSWPLFTADMISRVAAPLQRDLLEDPVFRQAKDRLEKFLRGPTEKKVRAACGLEDRKQEGGSSSATALAHLVRSATTVQDANEDASAECLHERVRNAMISYGLNTRGTPATKLKFSKAWWTRYSSSKIGNRTLTLDVLQDKKMVIFAGGAGDKGNVSQSFVSERTGLFMNPTFAAASTPFSAGQKKLMHLHTQGDPHCVALEVVTANEFIITDEKKQYRVSSTDFLKCLKAAVDSKYIVLFDIFGSEAEANAAQASNTDDALTATEMDSLRCLHAAGEAQDDDFVVDMEEATDAEEPPEESEDEGIVRVGDRLLSSLKNEVTQLKAECIPRSDGEYRCPFCPWRSWAANQSKKRVLDHVEKYHDHIHQFVYSLHAALVARFPPETCSLLPRHVNHWWPILEDLFTCPKLMCVMQGLMQEVMQHDELQVISIDCTMRCCLPLMGQAHPRSSQEAKRSAAFRGQEASARAD</sequence>
<feature type="compositionally biased region" description="Basic residues" evidence="1">
    <location>
        <begin position="100"/>
        <end position="109"/>
    </location>
</feature>
<reference evidence="2" key="1">
    <citation type="submission" date="2021-02" db="EMBL/GenBank/DDBJ databases">
        <authorList>
            <person name="Dougan E. K."/>
            <person name="Rhodes N."/>
            <person name="Thang M."/>
            <person name="Chan C."/>
        </authorList>
    </citation>
    <scope>NUCLEOTIDE SEQUENCE</scope>
</reference>
<feature type="region of interest" description="Disordered" evidence="1">
    <location>
        <begin position="228"/>
        <end position="251"/>
    </location>
</feature>
<feature type="region of interest" description="Disordered" evidence="1">
    <location>
        <begin position="97"/>
        <end position="122"/>
    </location>
</feature>
<accession>A0A812L568</accession>
<feature type="region of interest" description="Disordered" evidence="1">
    <location>
        <begin position="58"/>
        <end position="83"/>
    </location>
</feature>
<feature type="compositionally biased region" description="Basic and acidic residues" evidence="1">
    <location>
        <begin position="110"/>
        <end position="122"/>
    </location>
</feature>
<evidence type="ECO:0000256" key="1">
    <source>
        <dbReference type="SAM" id="MobiDB-lite"/>
    </source>
</evidence>
<comment type="caution">
    <text evidence="2">The sequence shown here is derived from an EMBL/GenBank/DDBJ whole genome shotgun (WGS) entry which is preliminary data.</text>
</comment>
<proteinExistence type="predicted"/>